<evidence type="ECO:0000313" key="2">
    <source>
        <dbReference type="EnsemblMetazoa" id="BGLB025783-PA"/>
    </source>
</evidence>
<feature type="compositionally biased region" description="Basic residues" evidence="1">
    <location>
        <begin position="93"/>
        <end position="102"/>
    </location>
</feature>
<dbReference type="EnsemblMetazoa" id="BGLB025783-RA">
    <property type="protein sequence ID" value="BGLB025783-PA"/>
    <property type="gene ID" value="BGLB025783"/>
</dbReference>
<evidence type="ECO:0000313" key="3">
    <source>
        <dbReference type="Proteomes" id="UP000076420"/>
    </source>
</evidence>
<dbReference type="OrthoDB" id="6120148at2759"/>
<dbReference type="KEGG" id="bgt:106067002"/>
<feature type="compositionally biased region" description="Basic residues" evidence="1">
    <location>
        <begin position="1"/>
        <end position="19"/>
    </location>
</feature>
<sequence length="337" mass="37674">MGGQKTKRNRSKAKNRSSRKRDQQKEVAHTTLSDTITLDDSVRHLNDLSISDYSTPVATSTSKQISNDIESRLHGGALQTFTASTSGAERGVTNRKNKKTKHPPCSQRTEVTVYDASFAKQQVVRHFGTCVVCHRQGYFLKPCSRCQEAKCCSNECLGAHCIKDDQRVICIRNVLFTNARKYIPLALKENIFNKGFAEISSHLYSIPKAEVFTMMGGSRRAILLQVLTQSIVDFIIIQLVVQDSDGRQTKLNIHPPPNTPLVSLGAWFNQMDTLLPPGTFLLLFAVHWNNHVNAASAAVDIVSPQQQLRVIPDTKEIFSSITKKDVEAFNRVSFKSR</sequence>
<organism evidence="2 3">
    <name type="scientific">Biomphalaria glabrata</name>
    <name type="common">Bloodfluke planorb</name>
    <name type="synonym">Freshwater snail</name>
    <dbReference type="NCBI Taxonomy" id="6526"/>
    <lineage>
        <taxon>Eukaryota</taxon>
        <taxon>Metazoa</taxon>
        <taxon>Spiralia</taxon>
        <taxon>Lophotrochozoa</taxon>
        <taxon>Mollusca</taxon>
        <taxon>Gastropoda</taxon>
        <taxon>Heterobranchia</taxon>
        <taxon>Euthyneura</taxon>
        <taxon>Panpulmonata</taxon>
        <taxon>Hygrophila</taxon>
        <taxon>Lymnaeoidea</taxon>
        <taxon>Planorbidae</taxon>
        <taxon>Biomphalaria</taxon>
    </lineage>
</organism>
<dbReference type="RefSeq" id="XP_013081553.2">
    <property type="nucleotide sequence ID" value="XM_013226099.2"/>
</dbReference>
<dbReference type="VEuPathDB" id="VectorBase:BGLAX_034032"/>
<proteinExistence type="predicted"/>
<dbReference type="AlphaFoldDB" id="A0A2C9L0X1"/>
<protein>
    <submittedName>
        <fullName evidence="2">Uncharacterized protein</fullName>
    </submittedName>
</protein>
<name>A0A2C9L0X1_BIOGL</name>
<feature type="region of interest" description="Disordered" evidence="1">
    <location>
        <begin position="1"/>
        <end position="31"/>
    </location>
</feature>
<dbReference type="Proteomes" id="UP000076420">
    <property type="component" value="Unassembled WGS sequence"/>
</dbReference>
<gene>
    <name evidence="2" type="primary">106067002</name>
</gene>
<dbReference type="VEuPathDB" id="VectorBase:BGLB025783"/>
<evidence type="ECO:0000256" key="1">
    <source>
        <dbReference type="SAM" id="MobiDB-lite"/>
    </source>
</evidence>
<reference evidence="2" key="1">
    <citation type="submission" date="2020-05" db="UniProtKB">
        <authorList>
            <consortium name="EnsemblMetazoa"/>
        </authorList>
    </citation>
    <scope>IDENTIFICATION</scope>
    <source>
        <strain evidence="2">BB02</strain>
    </source>
</reference>
<accession>A0A2C9L0X1</accession>
<feature type="region of interest" description="Disordered" evidence="1">
    <location>
        <begin position="84"/>
        <end position="105"/>
    </location>
</feature>